<evidence type="ECO:0000313" key="3">
    <source>
        <dbReference type="Proteomes" id="UP001595379"/>
    </source>
</evidence>
<dbReference type="Proteomes" id="UP001595379">
    <property type="component" value="Unassembled WGS sequence"/>
</dbReference>
<dbReference type="RefSeq" id="WP_343163145.1">
    <property type="nucleotide sequence ID" value="NZ_JBHRSV010000028.1"/>
</dbReference>
<keyword evidence="3" id="KW-1185">Reference proteome</keyword>
<dbReference type="InterPro" id="IPR050563">
    <property type="entry name" value="4-hydroxybenzoyl-CoA_TE"/>
</dbReference>
<dbReference type="GO" id="GO:0016787">
    <property type="term" value="F:hydrolase activity"/>
    <property type="evidence" value="ECO:0007669"/>
    <property type="project" value="UniProtKB-KW"/>
</dbReference>
<dbReference type="PANTHER" id="PTHR31793">
    <property type="entry name" value="4-HYDROXYBENZOYL-COA THIOESTERASE FAMILY MEMBER"/>
    <property type="match status" value="1"/>
</dbReference>
<dbReference type="Gene3D" id="3.10.129.10">
    <property type="entry name" value="Hotdog Thioesterase"/>
    <property type="match status" value="1"/>
</dbReference>
<dbReference type="EMBL" id="JBHRSV010000028">
    <property type="protein sequence ID" value="MFC2927161.1"/>
    <property type="molecule type" value="Genomic_DNA"/>
</dbReference>
<accession>A0ABV7A0B7</accession>
<name>A0ABV7A0B7_9PROT</name>
<protein>
    <submittedName>
        <fullName evidence="2">Acyl-CoA thioesterase</fullName>
        <ecNumber evidence="2">3.1.2.-</ecNumber>
    </submittedName>
</protein>
<dbReference type="CDD" id="cd00586">
    <property type="entry name" value="4HBT"/>
    <property type="match status" value="1"/>
</dbReference>
<dbReference type="InterPro" id="IPR029069">
    <property type="entry name" value="HotDog_dom_sf"/>
</dbReference>
<keyword evidence="1 2" id="KW-0378">Hydrolase</keyword>
<dbReference type="SUPFAM" id="SSF54637">
    <property type="entry name" value="Thioesterase/thiol ester dehydrase-isomerase"/>
    <property type="match status" value="1"/>
</dbReference>
<dbReference type="EC" id="3.1.2.-" evidence="2"/>
<evidence type="ECO:0000313" key="2">
    <source>
        <dbReference type="EMBL" id="MFC2927161.1"/>
    </source>
</evidence>
<gene>
    <name evidence="2" type="ORF">ACFOOR_13675</name>
</gene>
<evidence type="ECO:0000256" key="1">
    <source>
        <dbReference type="ARBA" id="ARBA00022801"/>
    </source>
</evidence>
<comment type="caution">
    <text evidence="2">The sequence shown here is derived from an EMBL/GenBank/DDBJ whole genome shotgun (WGS) entry which is preliminary data.</text>
</comment>
<proteinExistence type="predicted"/>
<dbReference type="PANTHER" id="PTHR31793:SF37">
    <property type="entry name" value="ACYL-COA THIOESTER HYDROLASE YBGC"/>
    <property type="match status" value="1"/>
</dbReference>
<dbReference type="Pfam" id="PF13279">
    <property type="entry name" value="4HBT_2"/>
    <property type="match status" value="1"/>
</dbReference>
<organism evidence="2 3">
    <name type="scientific">Hyphobacterium vulgare</name>
    <dbReference type="NCBI Taxonomy" id="1736751"/>
    <lineage>
        <taxon>Bacteria</taxon>
        <taxon>Pseudomonadati</taxon>
        <taxon>Pseudomonadota</taxon>
        <taxon>Alphaproteobacteria</taxon>
        <taxon>Maricaulales</taxon>
        <taxon>Maricaulaceae</taxon>
        <taxon>Hyphobacterium</taxon>
    </lineage>
</organism>
<reference evidence="3" key="1">
    <citation type="journal article" date="2019" name="Int. J. Syst. Evol. Microbiol.">
        <title>The Global Catalogue of Microorganisms (GCM) 10K type strain sequencing project: providing services to taxonomists for standard genome sequencing and annotation.</title>
        <authorList>
            <consortium name="The Broad Institute Genomics Platform"/>
            <consortium name="The Broad Institute Genome Sequencing Center for Infectious Disease"/>
            <person name="Wu L."/>
            <person name="Ma J."/>
        </authorList>
    </citation>
    <scope>NUCLEOTIDE SEQUENCE [LARGE SCALE GENOMIC DNA]</scope>
    <source>
        <strain evidence="3">KCTC 52487</strain>
    </source>
</reference>
<sequence>MSDFDGWDLPDPFILRITAGEADLDEFGHVNNARYLVWAHETAWAQWEDHFPQHPRTQFAEWDYGMAIIRSECDYLGHLRTGDAIDCAVWISKSDGRLRAERRYQFRRAGDGATVFRARMDLVCFRLTSGRPARMSPKLAEHYCVKPSVAAALMTES</sequence>